<dbReference type="OrthoDB" id="7773564at2"/>
<dbReference type="Proteomes" id="UP000193017">
    <property type="component" value="Chromosome"/>
</dbReference>
<proteinExistence type="predicted"/>
<evidence type="ECO:0000313" key="1">
    <source>
        <dbReference type="EMBL" id="ARJ70367.1"/>
    </source>
</evidence>
<dbReference type="InterPro" id="IPR045422">
    <property type="entry name" value="DUF6511"/>
</dbReference>
<accession>A0A1W6CZT4</accession>
<reference evidence="1 2" key="1">
    <citation type="submission" date="2017-03" db="EMBL/GenBank/DDBJ databases">
        <title>Genome sequence of Paracoccus contaminans isolated from a water microcosm.</title>
        <authorList>
            <person name="Aurass P."/>
            <person name="Karste S."/>
            <person name="Trost E."/>
            <person name="Glaeser S.P."/>
            <person name="Kaempfer P."/>
            <person name="Flieger A."/>
        </authorList>
    </citation>
    <scope>NUCLEOTIDE SEQUENCE [LARGE SCALE GENOMIC DNA]</scope>
    <source>
        <strain evidence="2">RKI 16-01929T\LMG 29738T\CCM 8701T\CIP 111112T</strain>
    </source>
</reference>
<dbReference type="Pfam" id="PF20121">
    <property type="entry name" value="DUF6511"/>
    <property type="match status" value="1"/>
</dbReference>
<gene>
    <name evidence="1" type="ORF">B0A89_12750</name>
</gene>
<organism evidence="1 2">
    <name type="scientific">Paracoccus contaminans</name>
    <dbReference type="NCBI Taxonomy" id="1945662"/>
    <lineage>
        <taxon>Bacteria</taxon>
        <taxon>Pseudomonadati</taxon>
        <taxon>Pseudomonadota</taxon>
        <taxon>Alphaproteobacteria</taxon>
        <taxon>Rhodobacterales</taxon>
        <taxon>Paracoccaceae</taxon>
        <taxon>Paracoccus</taxon>
    </lineage>
</organism>
<dbReference type="STRING" id="1945662.B0A89_12750"/>
<keyword evidence="2" id="KW-1185">Reference proteome</keyword>
<dbReference type="AlphaFoldDB" id="A0A1W6CZT4"/>
<dbReference type="EMBL" id="CP020612">
    <property type="protein sequence ID" value="ARJ70367.1"/>
    <property type="molecule type" value="Genomic_DNA"/>
</dbReference>
<name>A0A1W6CZT4_9RHOB</name>
<dbReference type="KEGG" id="pcon:B0A89_12750"/>
<protein>
    <submittedName>
        <fullName evidence="1">Uncharacterized protein</fullName>
    </submittedName>
</protein>
<sequence length="136" mass="15189">MAARGPDRDLLARVALCAVCAREARGFGYCHGLRWDRHPHHRFCSRRCQDAGSAIAQRNNGMIDKTAREAQAIRDARRLFAETLNDLGLMAPFFDRSAAEIDRLIEAAVTGYIDSMQDQAARKERTGTALDDPLPF</sequence>
<evidence type="ECO:0000313" key="2">
    <source>
        <dbReference type="Proteomes" id="UP000193017"/>
    </source>
</evidence>